<dbReference type="Proteomes" id="UP000694892">
    <property type="component" value="Unassembled WGS sequence"/>
</dbReference>
<gene>
    <name evidence="1" type="ORF">XELAEV_18003991mg</name>
</gene>
<protein>
    <submittedName>
        <fullName evidence="1">Uncharacterized protein</fullName>
    </submittedName>
</protein>
<name>A0A974BS54_XENLA</name>
<reference evidence="1" key="1">
    <citation type="submission" date="2016-05" db="EMBL/GenBank/DDBJ databases">
        <title>WGS assembly of Xenopus laevis.</title>
        <authorList>
            <person name="Session A."/>
            <person name="Uno Y."/>
            <person name="Kwon T."/>
            <person name="Chapman J."/>
            <person name="Toyoda A."/>
            <person name="Takahashi S."/>
            <person name="Fukui A."/>
            <person name="Hikosaka A."/>
            <person name="Putnam N."/>
            <person name="Stites J."/>
            <person name="Van Heeringen S."/>
            <person name="Quigley I."/>
            <person name="Heinz S."/>
            <person name="Hellsten U."/>
            <person name="Lyons J."/>
            <person name="Suzuki A."/>
            <person name="Kondo M."/>
            <person name="Ogino H."/>
            <person name="Ochi H."/>
            <person name="Bogdanovic O."/>
            <person name="Lister R."/>
            <person name="Georgiou G."/>
            <person name="Paranjpe S."/>
            <person name="Van Kruijsbergen I."/>
            <person name="Mozaffari S."/>
            <person name="Shu S."/>
            <person name="Schmutz J."/>
            <person name="Jenkins J."/>
            <person name="Grimwood J."/>
            <person name="Carlson J."/>
            <person name="Mitros T."/>
            <person name="Simakov O."/>
            <person name="Heald R."/>
            <person name="Miller K."/>
            <person name="Haudenschild C."/>
            <person name="Kuroki Y."/>
            <person name="Tanaka T."/>
            <person name="Michiue T."/>
            <person name="Watanabe M."/>
            <person name="Kinoshita T."/>
            <person name="Ohta Y."/>
            <person name="Mawaribuchi S."/>
            <person name="Suzuki Y."/>
            <person name="Haramoto Y."/>
            <person name="Yamamoto T."/>
            <person name="Takagi C."/>
            <person name="Kitzman J."/>
            <person name="Shendure J."/>
            <person name="Nakayama T."/>
            <person name="Izutsu Y."/>
            <person name="Robert J."/>
            <person name="Dichmann D."/>
            <person name="Flajnik M."/>
            <person name="Houston D."/>
            <person name="Marcotte E."/>
            <person name="Wallingford J."/>
            <person name="Ito Y."/>
            <person name="Asashima M."/>
            <person name="Ueno N."/>
            <person name="Matsuda Y."/>
            <person name="Jan Veenstra G."/>
            <person name="Fujiyama A."/>
            <person name="Harland R."/>
            <person name="Taira M."/>
            <person name="Rokhsar D.S."/>
        </authorList>
    </citation>
    <scope>NUCLEOTIDE SEQUENCE</scope>
    <source>
        <strain evidence="1">J</strain>
        <tissue evidence="1">Blood</tissue>
    </source>
</reference>
<sequence length="85" mass="9816">MLQSCLMNTNRMGIERSGDCAKVGRKRRFSRIGGGHMAKYKKFPRQSLLFHHMSSQQRLPNATITPTKASKGYRKKREHATLQMH</sequence>
<dbReference type="AlphaFoldDB" id="A0A974BS54"/>
<proteinExistence type="predicted"/>
<evidence type="ECO:0000313" key="1">
    <source>
        <dbReference type="EMBL" id="OCT57113.1"/>
    </source>
</evidence>
<organism evidence="1">
    <name type="scientific">Xenopus laevis</name>
    <name type="common">African clawed frog</name>
    <dbReference type="NCBI Taxonomy" id="8355"/>
    <lineage>
        <taxon>Eukaryota</taxon>
        <taxon>Metazoa</taxon>
        <taxon>Chordata</taxon>
        <taxon>Craniata</taxon>
        <taxon>Vertebrata</taxon>
        <taxon>Euteleostomi</taxon>
        <taxon>Amphibia</taxon>
        <taxon>Batrachia</taxon>
        <taxon>Anura</taxon>
        <taxon>Pipoidea</taxon>
        <taxon>Pipidae</taxon>
        <taxon>Xenopodinae</taxon>
        <taxon>Xenopus</taxon>
        <taxon>Xenopus</taxon>
    </lineage>
</organism>
<accession>A0A974BS54</accession>
<dbReference type="EMBL" id="KV467234">
    <property type="protein sequence ID" value="OCT57113.1"/>
    <property type="molecule type" value="Genomic_DNA"/>
</dbReference>